<organism evidence="3 4">
    <name type="scientific">Pelagomonas calceolata</name>
    <dbReference type="NCBI Taxonomy" id="35677"/>
    <lineage>
        <taxon>Eukaryota</taxon>
        <taxon>Sar</taxon>
        <taxon>Stramenopiles</taxon>
        <taxon>Ochrophyta</taxon>
        <taxon>Pelagophyceae</taxon>
        <taxon>Pelagomonadales</taxon>
        <taxon>Pelagomonadaceae</taxon>
        <taxon>Pelagomonas</taxon>
    </lineage>
</organism>
<evidence type="ECO:0000313" key="3">
    <source>
        <dbReference type="EMBL" id="CAH0373203.1"/>
    </source>
</evidence>
<keyword evidence="2" id="KW-0732">Signal</keyword>
<feature type="region of interest" description="Disordered" evidence="1">
    <location>
        <begin position="362"/>
        <end position="381"/>
    </location>
</feature>
<accession>A0A8J2SMM2</accession>
<gene>
    <name evidence="3" type="ORF">PECAL_4P03830</name>
</gene>
<reference evidence="3" key="1">
    <citation type="submission" date="2021-11" db="EMBL/GenBank/DDBJ databases">
        <authorList>
            <consortium name="Genoscope - CEA"/>
            <person name="William W."/>
        </authorList>
    </citation>
    <scope>NUCLEOTIDE SEQUENCE</scope>
</reference>
<name>A0A8J2SMM2_9STRA</name>
<feature type="chain" id="PRO_5035166642" description="CS domain-containing protein" evidence="2">
    <location>
        <begin position="16"/>
        <end position="728"/>
    </location>
</feature>
<evidence type="ECO:0000256" key="2">
    <source>
        <dbReference type="SAM" id="SignalP"/>
    </source>
</evidence>
<evidence type="ECO:0000256" key="1">
    <source>
        <dbReference type="SAM" id="MobiDB-lite"/>
    </source>
</evidence>
<keyword evidence="4" id="KW-1185">Reference proteome</keyword>
<evidence type="ECO:0008006" key="5">
    <source>
        <dbReference type="Google" id="ProtNLM"/>
    </source>
</evidence>
<dbReference type="OrthoDB" id="42308at2759"/>
<protein>
    <recommendedName>
        <fullName evidence="5">CS domain-containing protein</fullName>
    </recommendedName>
</protein>
<comment type="caution">
    <text evidence="3">The sequence shown here is derived from an EMBL/GenBank/DDBJ whole genome shotgun (WGS) entry which is preliminary data.</text>
</comment>
<dbReference type="EMBL" id="CAKKNE010000004">
    <property type="protein sequence ID" value="CAH0373203.1"/>
    <property type="molecule type" value="Genomic_DNA"/>
</dbReference>
<proteinExistence type="predicted"/>
<dbReference type="Proteomes" id="UP000789595">
    <property type="component" value="Unassembled WGS sequence"/>
</dbReference>
<evidence type="ECO:0000313" key="4">
    <source>
        <dbReference type="Proteomes" id="UP000789595"/>
    </source>
</evidence>
<sequence length="728" mass="81062">MRRLLGLLLCRRAAALFGFHLPWGDRNRDRNYRPRPPAYLRKRNATTVAPPPALLPQYSAAEEQTVLPQLRKVLTAVSKELQSLVAYYQGDAGVLERTKRSKRPNNDLLLRERLAEALVGNTPFVIGTIGGDTNSWSKEAWPHVLQKRLASVSEQFEVRSSTAWWRDGRSIEDAFCLDQLLGDDVDVVVREWSPLWGRSGAFAEGLEALPSKQSKMMWNANVTGRKHLLRSARLVSPRELASHEVQMRQVWNMRQRPALMYVSHDFDGGDDASTLRTALEKGGVFGDAYHKFSSTFLSAFGSTFEKERPWKRKRKKPHRSAAAVPLRRAATTVSDGRRLLNKRTEAKKKARLQRQKVVEAVPAEEGPRSSDGIHSFPRDMPDFESSPQTFRGFWKETTPLYEHGYSALGHELVGNQVAYRLLTYANESLTHFINSETPRSDVERLLRHRERRRTALNMRSHASLPPPVLCSGAPCADTLCRDGECRHYPRPVCAVSSLPKAASSLDVGDFVSNATQRTRWANQGTTPEREDPCAGDEASRACYDFRRSKSHKQQQRGFVGEQGSGDLQLDLQFRKHSNCVAVIAEAPVVTKTANQANWHLELEVKVEGEVCRPPACSITTIPGAGSRLVVDLKKVDKLEDRDMCWVLNPIHVDLRVVPAKIPAHACGALSRPMKGACKDCAPARGACKESGIWAAYDLGCSVAADGSCAMSNVDDRAATLSVATVVLF</sequence>
<dbReference type="AlphaFoldDB" id="A0A8J2SMM2"/>
<feature type="signal peptide" evidence="2">
    <location>
        <begin position="1"/>
        <end position="15"/>
    </location>
</feature>